<proteinExistence type="predicted"/>
<keyword evidence="3" id="KW-1185">Reference proteome</keyword>
<reference evidence="2 3" key="1">
    <citation type="submission" date="2016-10" db="EMBL/GenBank/DDBJ databases">
        <authorList>
            <person name="Varghese N."/>
            <person name="Submissions S."/>
        </authorList>
    </citation>
    <scope>NUCLEOTIDE SEQUENCE [LARGE SCALE GENOMIC DNA]</scope>
    <source>
        <strain evidence="2 3">DSM 21822</strain>
    </source>
</reference>
<name>A0A1I4EK09_9HYPH</name>
<sequence>MKIEIFQSSHGDCMLLESADGKLMLCDGGMSSSMIEYVAPELAERREQEPDRPVDLVYVSHIDADHIGGVLKLIQDLVDWEVWDHHQREDDDFAEPESARPPKVSAIWHNAFHDQVPENVGRIEDMLAAAAPVMFATQVPAGIRAGFEMQNVALGVDHAIQMTKLIRAGLPGVAVNRLPGSRRAEKLLMARARQRPIALGSFEIRIIGPTAKELQQLREGWNNWLRRSEVRVAEIERQVRRRVEAFASGEGPELREWEGIEDFRGVTIPNVASLVLLVQEGDKRILLTGDAQHDILLEQLGEAGLLQGGALHLDVLKIQHHGSENNMSPQFAQAVTADHYLFCGDGQSGNPEPEVVEQIYASRMSRDRAIRGRAPEAAGSRPFHFWFSTSTATPSHGTAATNFKEVARFVDRLAGRSNGRLTAHFNAGRSINFYPDDFNFEDG</sequence>
<dbReference type="RefSeq" id="WP_149763314.1">
    <property type="nucleotide sequence ID" value="NZ_BSPE01000090.1"/>
</dbReference>
<dbReference type="OrthoDB" id="418728at2"/>
<dbReference type="PANTHER" id="PTHR30619:SF1">
    <property type="entry name" value="RECOMBINATION PROTEIN 2"/>
    <property type="match status" value="1"/>
</dbReference>
<evidence type="ECO:0000259" key="1">
    <source>
        <dbReference type="Pfam" id="PF00753"/>
    </source>
</evidence>
<feature type="domain" description="Metallo-beta-lactamase" evidence="1">
    <location>
        <begin position="11"/>
        <end position="75"/>
    </location>
</feature>
<protein>
    <submittedName>
        <fullName evidence="2">Metallo-beta-lactamase superfamily protein</fullName>
    </submittedName>
</protein>
<dbReference type="InterPro" id="IPR001279">
    <property type="entry name" value="Metallo-B-lactamas"/>
</dbReference>
<gene>
    <name evidence="2" type="ORF">SAMN04488498_12741</name>
</gene>
<evidence type="ECO:0000313" key="3">
    <source>
        <dbReference type="Proteomes" id="UP000323300"/>
    </source>
</evidence>
<dbReference type="Pfam" id="PF00753">
    <property type="entry name" value="Lactamase_B"/>
    <property type="match status" value="1"/>
</dbReference>
<dbReference type="EMBL" id="FOSL01000027">
    <property type="protein sequence ID" value="SFL06055.1"/>
    <property type="molecule type" value="Genomic_DNA"/>
</dbReference>
<dbReference type="InterPro" id="IPR036866">
    <property type="entry name" value="RibonucZ/Hydroxyglut_hydro"/>
</dbReference>
<accession>A0A1I4EK09</accession>
<dbReference type="PANTHER" id="PTHR30619">
    <property type="entry name" value="DNA INTERNALIZATION/COMPETENCE PROTEIN COMEC/REC2"/>
    <property type="match status" value="1"/>
</dbReference>
<organism evidence="2 3">
    <name type="scientific">Neomesorhizobium albiziae</name>
    <dbReference type="NCBI Taxonomy" id="335020"/>
    <lineage>
        <taxon>Bacteria</taxon>
        <taxon>Pseudomonadati</taxon>
        <taxon>Pseudomonadota</taxon>
        <taxon>Alphaproteobacteria</taxon>
        <taxon>Hyphomicrobiales</taxon>
        <taxon>Phyllobacteriaceae</taxon>
        <taxon>Neomesorhizobium</taxon>
    </lineage>
</organism>
<evidence type="ECO:0000313" key="2">
    <source>
        <dbReference type="EMBL" id="SFL06055.1"/>
    </source>
</evidence>
<dbReference type="SUPFAM" id="SSF56281">
    <property type="entry name" value="Metallo-hydrolase/oxidoreductase"/>
    <property type="match status" value="1"/>
</dbReference>
<dbReference type="InterPro" id="IPR052159">
    <property type="entry name" value="Competence_DNA_uptake"/>
</dbReference>
<dbReference type="Proteomes" id="UP000323300">
    <property type="component" value="Unassembled WGS sequence"/>
</dbReference>
<dbReference type="Gene3D" id="3.60.15.10">
    <property type="entry name" value="Ribonuclease Z/Hydroxyacylglutathione hydrolase-like"/>
    <property type="match status" value="1"/>
</dbReference>
<dbReference type="AlphaFoldDB" id="A0A1I4EK09"/>